<feature type="compositionally biased region" description="Acidic residues" evidence="1">
    <location>
        <begin position="1177"/>
        <end position="1196"/>
    </location>
</feature>
<dbReference type="Proteomes" id="UP001165120">
    <property type="component" value="Unassembled WGS sequence"/>
</dbReference>
<dbReference type="SUPFAM" id="SSF52047">
    <property type="entry name" value="RNI-like"/>
    <property type="match status" value="1"/>
</dbReference>
<feature type="compositionally biased region" description="Basic and acidic residues" evidence="1">
    <location>
        <begin position="70"/>
        <end position="81"/>
    </location>
</feature>
<feature type="compositionally biased region" description="Low complexity" evidence="1">
    <location>
        <begin position="82"/>
        <end position="94"/>
    </location>
</feature>
<sequence>MNRRSFWSAEAVRHSQEAHTAATRIAKEVHAYRKLKTLGKDEEDDFISIADIEPSPGLEIDKPIHEHIDYFHNGENNKGDNDNSGESSSDNESSGPKEVSLEELYTRCCHLREILPIAPTLKQLRNKTKPLAVLKMLNPRPTYIDILSFCDFLAITPIVTVIFDNVVLDADMIKILLISLSNSTTLEKLSLRNVPIDSTSWSYLCKFLTVNKSLIKLDISQQKIKSESTLRSKMDWELFSNCLKLRNGIEELVINGVNLSTIQFKKLVYESLVISTKRLGVASSSLDIEKFKILADWISTPGNKCTGIDVAFNDLSNGVVKPLVDVLKDKTKLNNVKLLFFSLNSTNISIEDCNELVMQLSNLPSLIFLDLGNNPKLFPSILPVLREYLPKFPNLRRLHFEFNELTEASIMNLSVIFGKCPKLIHVSLLGNNNIKYGAAAALYAAVKSSNIYNLDIDYDLINDELTSKIAFYLMKNMEKSLNIDFHRSIEESSDNQDNTGEKKDKGKNNEDLIFDGSLLTKSAERLIEKKESISIEEQQIIIDALVDRTVRLRKELHKEMDKLFDKRKLGLLNIEGKETLLRYCLLDNSLESIFNIFTQEEPEETEAAVQSSETNFENVSSMSSDVSNEQQASLDSSLATPLDSTSNISLTPTTSPGRTNSHSAAEDKKLQQQLFIQRQQQLQKERHSMYANQKPTTTATSGSSDIIKKTPGTQINSMSQLEKIKSPSNSIYSSSSTSSRPSMVHRVSSGIVSVPMHEESDDLIMTGPIVSPSHSTFTTNSIYNGGDAISHNEHSIASALENETNNRIQAYRVSGANNNIADDTVLADVAEEEPHQVVLDSNSIVDEQTGKPVFFRRSSQTSIHNKKLEEEEGEFHRWGFFVQQQNSIMPDSPFPNHDDGSNGKLNAVLPKPTASTVSNSASKINESARSVSDSTIISSSTTSGNNTDAETKNSSNSDLVTPTITVNSSSGSAKPTSAIPVPKSSTTPTSSHQQAKRTASQTIPSHQVTFNNIPSGPELRAAVMKAKGISSVTDLIHKINKDLTKVQKIYEGNIDESSISRSSSATALANGSDSNFTSSIANSPAPGSPKAATSEQMSNGSPNNSNTNLRLPSPNAEVNPGVSNGAGSGIISAGGHVSGSSSSIIGSVGIGISRSPSVKKNDEIVNQDAAITHYIDDELDGDDDKNDGGDAFEDANEDARSINSGEEGSIFESDHAIQRVEADELYDKLLDEVVRVRSNRSNKSNKSSNA</sequence>
<feature type="compositionally biased region" description="Low complexity" evidence="1">
    <location>
        <begin position="980"/>
        <end position="991"/>
    </location>
</feature>
<feature type="compositionally biased region" description="Low complexity" evidence="1">
    <location>
        <begin position="930"/>
        <end position="948"/>
    </location>
</feature>
<feature type="compositionally biased region" description="Polar residues" evidence="1">
    <location>
        <begin position="711"/>
        <end position="720"/>
    </location>
</feature>
<keyword evidence="3" id="KW-1185">Reference proteome</keyword>
<dbReference type="Gene3D" id="3.80.10.10">
    <property type="entry name" value="Ribonuclease Inhibitor"/>
    <property type="match status" value="2"/>
</dbReference>
<feature type="compositionally biased region" description="Low complexity" evidence="1">
    <location>
        <begin position="726"/>
        <end position="742"/>
    </location>
</feature>
<proteinExistence type="predicted"/>
<feature type="compositionally biased region" description="Polar residues" evidence="1">
    <location>
        <begin position="609"/>
        <end position="663"/>
    </location>
</feature>
<dbReference type="InterPro" id="IPR032675">
    <property type="entry name" value="LRR_dom_sf"/>
</dbReference>
<evidence type="ECO:0000256" key="1">
    <source>
        <dbReference type="SAM" id="MobiDB-lite"/>
    </source>
</evidence>
<name>A0A9W6SZ28_CANBO</name>
<feature type="compositionally biased region" description="Polar residues" evidence="1">
    <location>
        <begin position="992"/>
        <end position="1008"/>
    </location>
</feature>
<feature type="region of interest" description="Disordered" evidence="1">
    <location>
        <begin position="1177"/>
        <end position="1214"/>
    </location>
</feature>
<feature type="compositionally biased region" description="Polar residues" evidence="1">
    <location>
        <begin position="1091"/>
        <end position="1110"/>
    </location>
</feature>
<feature type="region of interest" description="Disordered" evidence="1">
    <location>
        <begin position="1058"/>
        <end position="1123"/>
    </location>
</feature>
<feature type="region of interest" description="Disordered" evidence="1">
    <location>
        <begin position="609"/>
        <end position="744"/>
    </location>
</feature>
<feature type="region of interest" description="Disordered" evidence="1">
    <location>
        <begin position="70"/>
        <end position="97"/>
    </location>
</feature>
<feature type="compositionally biased region" description="Polar residues" evidence="1">
    <location>
        <begin position="690"/>
        <end position="704"/>
    </location>
</feature>
<reference evidence="2" key="1">
    <citation type="submission" date="2023-04" db="EMBL/GenBank/DDBJ databases">
        <title>Candida boidinii NBRC 10035.</title>
        <authorList>
            <person name="Ichikawa N."/>
            <person name="Sato H."/>
            <person name="Tonouchi N."/>
        </authorList>
    </citation>
    <scope>NUCLEOTIDE SEQUENCE</scope>
    <source>
        <strain evidence="2">NBRC 10035</strain>
    </source>
</reference>
<feature type="compositionally biased region" description="Polar residues" evidence="1">
    <location>
        <begin position="952"/>
        <end position="975"/>
    </location>
</feature>
<gene>
    <name evidence="2" type="ORF">Cboi02_000287200</name>
</gene>
<feature type="compositionally biased region" description="Low complexity" evidence="1">
    <location>
        <begin position="671"/>
        <end position="682"/>
    </location>
</feature>
<accession>A0A9W6SZ28</accession>
<dbReference type="EMBL" id="BSXN01000916">
    <property type="protein sequence ID" value="GME70546.1"/>
    <property type="molecule type" value="Genomic_DNA"/>
</dbReference>
<evidence type="ECO:0000313" key="2">
    <source>
        <dbReference type="EMBL" id="GME70546.1"/>
    </source>
</evidence>
<evidence type="ECO:0000313" key="3">
    <source>
        <dbReference type="Proteomes" id="UP001165120"/>
    </source>
</evidence>
<dbReference type="AlphaFoldDB" id="A0A9W6SZ28"/>
<protein>
    <submittedName>
        <fullName evidence="2">Unnamed protein product</fullName>
    </submittedName>
</protein>
<feature type="region of interest" description="Disordered" evidence="1">
    <location>
        <begin position="887"/>
        <end position="1008"/>
    </location>
</feature>
<feature type="compositionally biased region" description="Polar residues" evidence="1">
    <location>
        <begin position="913"/>
        <end position="929"/>
    </location>
</feature>
<feature type="compositionally biased region" description="Polar residues" evidence="1">
    <location>
        <begin position="1065"/>
        <end position="1082"/>
    </location>
</feature>
<comment type="caution">
    <text evidence="2">The sequence shown here is derived from an EMBL/GenBank/DDBJ whole genome shotgun (WGS) entry which is preliminary data.</text>
</comment>
<organism evidence="2 3">
    <name type="scientific">Candida boidinii</name>
    <name type="common">Yeast</name>
    <dbReference type="NCBI Taxonomy" id="5477"/>
    <lineage>
        <taxon>Eukaryota</taxon>
        <taxon>Fungi</taxon>
        <taxon>Dikarya</taxon>
        <taxon>Ascomycota</taxon>
        <taxon>Saccharomycotina</taxon>
        <taxon>Pichiomycetes</taxon>
        <taxon>Pichiales</taxon>
        <taxon>Pichiaceae</taxon>
        <taxon>Ogataea</taxon>
        <taxon>Ogataea/Candida clade</taxon>
    </lineage>
</organism>